<sequence length="749" mass="82576">MSAKHVEDKSEYDARSKLQGPTKLKRRDSIEEKAIAMPRQATPKEEKRSPTPTSYDHDGSSSCANSGSSLAAGAKESKLKPPEIITKRGSTASGSARNLTASDAAPTRKVPPPPERQGFHGVMPSTGVVGRAEAKPTGVSGMSLHKVRSVQSLANEIRRIRSLRNDPEAASSEQQKPHAAESKTAHKAPGHVDRRPEKKPNLRSKIKLEIAEPATVEEQDELNALPGRAQQASPKHSPSPASSRPTSSASPVLGSTGKRGINRNQFTQGLGLGFQLDLQQTEVRVDKSFDLSASGTFDAVGFQIKQTGLTRSPDRLNNNDGTDSTTKPTNAKKHLIKLGVLGRGASGVVHKALHVPSLLLVAVKVIPVFENEKRHQLIAELKALYNNLSTLSDDANDRKTVACPEIVCLYDAFMNPNEGNVSIVVEYMDGGSLQDIVETGGCKSESVLAKISYRVLKGLQFLHSTHQLHRDIKPSNLLINHFGDVKISDFGIVREMENSMAKATTFVGTLTYMSPERIASEEYSYKSDVWSFGLSIMTCALGRFPYATRSGYWELLHMIRNEPPPRLPEGEFSETFRDFLDKCLAKDQTERWSVKQLLQHEFVRQAERLSSLPTSGNPDDDDDEDSDAQVAASDWRAARDAGSKRGLGDDDGADDEDPKEMAELDEIVQKVVEYYKKDVRDLVHDQHYSLNDVATWIQQLPAMQKLKLARFADQIGAKRRVIYAKFHAAMNDLLADIEEQYFDDSKDSK</sequence>
<dbReference type="SUPFAM" id="SSF56112">
    <property type="entry name" value="Protein kinase-like (PK-like)"/>
    <property type="match status" value="1"/>
</dbReference>
<dbReference type="Proteomes" id="UP001209570">
    <property type="component" value="Unassembled WGS sequence"/>
</dbReference>
<comment type="caution">
    <text evidence="13">The sequence shown here is derived from an EMBL/GenBank/DDBJ whole genome shotgun (WGS) entry which is preliminary data.</text>
</comment>
<feature type="binding site" evidence="10">
    <location>
        <position position="364"/>
    </location>
    <ligand>
        <name>ATP</name>
        <dbReference type="ChEBI" id="CHEBI:30616"/>
    </ligand>
</feature>
<feature type="region of interest" description="Disordered" evidence="11">
    <location>
        <begin position="164"/>
        <end position="264"/>
    </location>
</feature>
<evidence type="ECO:0000256" key="5">
    <source>
        <dbReference type="ARBA" id="ARBA00038035"/>
    </source>
</evidence>
<keyword evidence="3" id="KW-0418">Kinase</keyword>
<proteinExistence type="inferred from homology"/>
<comment type="catalytic activity">
    <reaction evidence="7">
        <text>L-seryl-[protein] + ATP = O-phospho-L-seryl-[protein] + ADP + H(+)</text>
        <dbReference type="Rhea" id="RHEA:17989"/>
        <dbReference type="Rhea" id="RHEA-COMP:9863"/>
        <dbReference type="Rhea" id="RHEA-COMP:11604"/>
        <dbReference type="ChEBI" id="CHEBI:15378"/>
        <dbReference type="ChEBI" id="CHEBI:29999"/>
        <dbReference type="ChEBI" id="CHEBI:30616"/>
        <dbReference type="ChEBI" id="CHEBI:83421"/>
        <dbReference type="ChEBI" id="CHEBI:456216"/>
        <dbReference type="EC" id="2.7.12.2"/>
    </reaction>
</comment>
<feature type="region of interest" description="Disordered" evidence="11">
    <location>
        <begin position="1"/>
        <end position="148"/>
    </location>
</feature>
<feature type="compositionally biased region" description="Acidic residues" evidence="11">
    <location>
        <begin position="618"/>
        <end position="627"/>
    </location>
</feature>
<comment type="catalytic activity">
    <reaction evidence="8">
        <text>L-threonyl-[protein] + ATP = O-phospho-L-threonyl-[protein] + ADP + H(+)</text>
        <dbReference type="Rhea" id="RHEA:46608"/>
        <dbReference type="Rhea" id="RHEA-COMP:11060"/>
        <dbReference type="Rhea" id="RHEA-COMP:11605"/>
        <dbReference type="ChEBI" id="CHEBI:15378"/>
        <dbReference type="ChEBI" id="CHEBI:30013"/>
        <dbReference type="ChEBI" id="CHEBI:30616"/>
        <dbReference type="ChEBI" id="CHEBI:61977"/>
        <dbReference type="ChEBI" id="CHEBI:456216"/>
        <dbReference type="EC" id="2.7.12.2"/>
    </reaction>
</comment>
<dbReference type="GO" id="GO:0004708">
    <property type="term" value="F:MAP kinase kinase activity"/>
    <property type="evidence" value="ECO:0007669"/>
    <property type="project" value="UniProtKB-EC"/>
</dbReference>
<dbReference type="Pfam" id="PF00069">
    <property type="entry name" value="Pkinase"/>
    <property type="match status" value="1"/>
</dbReference>
<keyword evidence="4 10" id="KW-0067">ATP-binding</keyword>
<reference evidence="13" key="1">
    <citation type="submission" date="2021-12" db="EMBL/GenBank/DDBJ databases">
        <title>Prjna785345.</title>
        <authorList>
            <person name="Rujirawat T."/>
            <person name="Krajaejun T."/>
        </authorList>
    </citation>
    <scope>NUCLEOTIDE SEQUENCE</scope>
    <source>
        <strain evidence="13">Pi057C3</strain>
    </source>
</reference>
<evidence type="ECO:0000256" key="3">
    <source>
        <dbReference type="ARBA" id="ARBA00022777"/>
    </source>
</evidence>
<comment type="similarity">
    <text evidence="5">Belongs to the protein kinase superfamily. STE Ser/Thr protein kinase family. MAP kinase kinase subfamily.</text>
</comment>
<keyword evidence="1" id="KW-0808">Transferase</keyword>
<name>A0AAD5MIK5_PYTIN</name>
<evidence type="ECO:0000256" key="7">
    <source>
        <dbReference type="ARBA" id="ARBA00049014"/>
    </source>
</evidence>
<dbReference type="AlphaFoldDB" id="A0AAD5MIK5"/>
<dbReference type="Gene3D" id="1.10.510.10">
    <property type="entry name" value="Transferase(Phosphotransferase) domain 1"/>
    <property type="match status" value="1"/>
</dbReference>
<dbReference type="InterPro" id="IPR011009">
    <property type="entry name" value="Kinase-like_dom_sf"/>
</dbReference>
<feature type="compositionally biased region" description="Polar residues" evidence="11">
    <location>
        <begin position="88"/>
        <end position="101"/>
    </location>
</feature>
<dbReference type="Gene3D" id="3.30.200.20">
    <property type="entry name" value="Phosphorylase Kinase, domain 1"/>
    <property type="match status" value="1"/>
</dbReference>
<feature type="compositionally biased region" description="Basic and acidic residues" evidence="11">
    <location>
        <begin position="42"/>
        <end position="59"/>
    </location>
</feature>
<dbReference type="PROSITE" id="PS00107">
    <property type="entry name" value="PROTEIN_KINASE_ATP"/>
    <property type="match status" value="1"/>
</dbReference>
<evidence type="ECO:0000256" key="10">
    <source>
        <dbReference type="PROSITE-ProRule" id="PRU10141"/>
    </source>
</evidence>
<feature type="compositionally biased region" description="Low complexity" evidence="11">
    <location>
        <begin position="60"/>
        <end position="74"/>
    </location>
</feature>
<evidence type="ECO:0000313" key="13">
    <source>
        <dbReference type="EMBL" id="KAJ0409111.1"/>
    </source>
</evidence>
<feature type="compositionally biased region" description="Basic and acidic residues" evidence="11">
    <location>
        <begin position="175"/>
        <end position="210"/>
    </location>
</feature>
<feature type="compositionally biased region" description="Basic and acidic residues" evidence="11">
    <location>
        <begin position="1"/>
        <end position="16"/>
    </location>
</feature>
<keyword evidence="2 10" id="KW-0547">Nucleotide-binding</keyword>
<evidence type="ECO:0000256" key="4">
    <source>
        <dbReference type="ARBA" id="ARBA00022840"/>
    </source>
</evidence>
<dbReference type="InterPro" id="IPR017441">
    <property type="entry name" value="Protein_kinase_ATP_BS"/>
</dbReference>
<dbReference type="PANTHER" id="PTHR48013">
    <property type="entry name" value="DUAL SPECIFICITY MITOGEN-ACTIVATED PROTEIN KINASE KINASE 5-RELATED"/>
    <property type="match status" value="1"/>
</dbReference>
<dbReference type="EC" id="2.7.12.2" evidence="6"/>
<evidence type="ECO:0000256" key="1">
    <source>
        <dbReference type="ARBA" id="ARBA00022679"/>
    </source>
</evidence>
<keyword evidence="14" id="KW-1185">Reference proteome</keyword>
<feature type="region of interest" description="Disordered" evidence="11">
    <location>
        <begin position="310"/>
        <end position="329"/>
    </location>
</feature>
<dbReference type="GO" id="GO:0005524">
    <property type="term" value="F:ATP binding"/>
    <property type="evidence" value="ECO:0007669"/>
    <property type="project" value="UniProtKB-UniRule"/>
</dbReference>
<evidence type="ECO:0000256" key="6">
    <source>
        <dbReference type="ARBA" id="ARBA00038999"/>
    </source>
</evidence>
<feature type="compositionally biased region" description="Low complexity" evidence="11">
    <location>
        <begin position="233"/>
        <end position="251"/>
    </location>
</feature>
<dbReference type="PANTHER" id="PTHR48013:SF9">
    <property type="entry name" value="DUAL SPECIFICITY MITOGEN-ACTIVATED PROTEIN KINASE KINASE 5"/>
    <property type="match status" value="1"/>
</dbReference>
<evidence type="ECO:0000256" key="11">
    <source>
        <dbReference type="SAM" id="MobiDB-lite"/>
    </source>
</evidence>
<evidence type="ECO:0000259" key="12">
    <source>
        <dbReference type="PROSITE" id="PS50011"/>
    </source>
</evidence>
<dbReference type="EMBL" id="JAKCXM010000006">
    <property type="protein sequence ID" value="KAJ0409111.1"/>
    <property type="molecule type" value="Genomic_DNA"/>
</dbReference>
<evidence type="ECO:0000256" key="9">
    <source>
        <dbReference type="ARBA" id="ARBA00051693"/>
    </source>
</evidence>
<evidence type="ECO:0000256" key="2">
    <source>
        <dbReference type="ARBA" id="ARBA00022741"/>
    </source>
</evidence>
<dbReference type="CDD" id="cd06623">
    <property type="entry name" value="PKc_MAPKK_plant_like"/>
    <property type="match status" value="1"/>
</dbReference>
<dbReference type="SMART" id="SM00220">
    <property type="entry name" value="S_TKc"/>
    <property type="match status" value="1"/>
</dbReference>
<protein>
    <recommendedName>
        <fullName evidence="6">mitogen-activated protein kinase kinase</fullName>
        <ecNumber evidence="6">2.7.12.2</ecNumber>
    </recommendedName>
</protein>
<evidence type="ECO:0000313" key="14">
    <source>
        <dbReference type="Proteomes" id="UP001209570"/>
    </source>
</evidence>
<organism evidence="13 14">
    <name type="scientific">Pythium insidiosum</name>
    <name type="common">Pythiosis disease agent</name>
    <dbReference type="NCBI Taxonomy" id="114742"/>
    <lineage>
        <taxon>Eukaryota</taxon>
        <taxon>Sar</taxon>
        <taxon>Stramenopiles</taxon>
        <taxon>Oomycota</taxon>
        <taxon>Peronosporomycetes</taxon>
        <taxon>Pythiales</taxon>
        <taxon>Pythiaceae</taxon>
        <taxon>Pythium</taxon>
    </lineage>
</organism>
<gene>
    <name evidence="13" type="ORF">P43SY_002245</name>
</gene>
<dbReference type="PROSITE" id="PS50011">
    <property type="entry name" value="PROTEIN_KINASE_DOM"/>
    <property type="match status" value="1"/>
</dbReference>
<dbReference type="InterPro" id="IPR000719">
    <property type="entry name" value="Prot_kinase_dom"/>
</dbReference>
<comment type="catalytic activity">
    <reaction evidence="9">
        <text>L-tyrosyl-[protein] + ATP = O-phospho-L-tyrosyl-[protein] + ADP + H(+)</text>
        <dbReference type="Rhea" id="RHEA:10596"/>
        <dbReference type="Rhea" id="RHEA-COMP:10136"/>
        <dbReference type="Rhea" id="RHEA-COMP:20101"/>
        <dbReference type="ChEBI" id="CHEBI:15378"/>
        <dbReference type="ChEBI" id="CHEBI:30616"/>
        <dbReference type="ChEBI" id="CHEBI:46858"/>
        <dbReference type="ChEBI" id="CHEBI:61978"/>
        <dbReference type="ChEBI" id="CHEBI:456216"/>
        <dbReference type="EC" id="2.7.12.2"/>
    </reaction>
</comment>
<accession>A0AAD5MIK5</accession>
<feature type="region of interest" description="Disordered" evidence="11">
    <location>
        <begin position="608"/>
        <end position="657"/>
    </location>
</feature>
<feature type="domain" description="Protein kinase" evidence="12">
    <location>
        <begin position="335"/>
        <end position="603"/>
    </location>
</feature>
<evidence type="ECO:0000256" key="8">
    <source>
        <dbReference type="ARBA" id="ARBA00049299"/>
    </source>
</evidence>
<feature type="compositionally biased region" description="Basic and acidic residues" evidence="11">
    <location>
        <begin position="636"/>
        <end position="648"/>
    </location>
</feature>